<evidence type="ECO:0000313" key="5">
    <source>
        <dbReference type="Proteomes" id="UP000606044"/>
    </source>
</evidence>
<dbReference type="Gene3D" id="3.40.50.720">
    <property type="entry name" value="NAD(P)-binding Rossmann-like Domain"/>
    <property type="match status" value="1"/>
</dbReference>
<dbReference type="FunFam" id="3.40.50.720:FF:000053">
    <property type="entry name" value="Quinone oxidoreductase 1"/>
    <property type="match status" value="1"/>
</dbReference>
<dbReference type="PANTHER" id="PTHR48106:SF13">
    <property type="entry name" value="QUINONE OXIDOREDUCTASE-RELATED"/>
    <property type="match status" value="1"/>
</dbReference>
<dbReference type="GO" id="GO:0003960">
    <property type="term" value="F:quinone reductase (NADPH) activity"/>
    <property type="evidence" value="ECO:0007669"/>
    <property type="project" value="InterPro"/>
</dbReference>
<reference evidence="4" key="1">
    <citation type="journal article" date="2014" name="Int. J. Syst. Evol. Microbiol.">
        <title>Complete genome sequence of Corynebacterium casei LMG S-19264T (=DSM 44701T), isolated from a smear-ripened cheese.</title>
        <authorList>
            <consortium name="US DOE Joint Genome Institute (JGI-PGF)"/>
            <person name="Walter F."/>
            <person name="Albersmeier A."/>
            <person name="Kalinowski J."/>
            <person name="Ruckert C."/>
        </authorList>
    </citation>
    <scope>NUCLEOTIDE SEQUENCE</scope>
    <source>
        <strain evidence="4">CCM 7897</strain>
    </source>
</reference>
<dbReference type="InterPro" id="IPR013154">
    <property type="entry name" value="ADH-like_N"/>
</dbReference>
<dbReference type="InterPro" id="IPR020843">
    <property type="entry name" value="ER"/>
</dbReference>
<dbReference type="GO" id="GO:0070402">
    <property type="term" value="F:NADPH binding"/>
    <property type="evidence" value="ECO:0007669"/>
    <property type="project" value="TreeGrafter"/>
</dbReference>
<keyword evidence="2" id="KW-0560">Oxidoreductase</keyword>
<accession>A0A917FFN3</accession>
<dbReference type="CDD" id="cd05286">
    <property type="entry name" value="QOR2"/>
    <property type="match status" value="1"/>
</dbReference>
<dbReference type="Proteomes" id="UP000606044">
    <property type="component" value="Unassembled WGS sequence"/>
</dbReference>
<dbReference type="InterPro" id="IPR011032">
    <property type="entry name" value="GroES-like_sf"/>
</dbReference>
<dbReference type="EMBL" id="BMCT01000005">
    <property type="protein sequence ID" value="GGF73394.1"/>
    <property type="molecule type" value="Genomic_DNA"/>
</dbReference>
<dbReference type="GO" id="GO:0005829">
    <property type="term" value="C:cytosol"/>
    <property type="evidence" value="ECO:0007669"/>
    <property type="project" value="TreeGrafter"/>
</dbReference>
<dbReference type="SUPFAM" id="SSF51735">
    <property type="entry name" value="NAD(P)-binding Rossmann-fold domains"/>
    <property type="match status" value="1"/>
</dbReference>
<evidence type="ECO:0000313" key="4">
    <source>
        <dbReference type="EMBL" id="GGF73394.1"/>
    </source>
</evidence>
<proteinExistence type="predicted"/>
<keyword evidence="1" id="KW-0521">NADP</keyword>
<evidence type="ECO:0000259" key="3">
    <source>
        <dbReference type="SMART" id="SM00829"/>
    </source>
</evidence>
<dbReference type="InterPro" id="IPR047618">
    <property type="entry name" value="QOR-like"/>
</dbReference>
<gene>
    <name evidence="4" type="ORF">GCM10007301_36480</name>
</gene>
<dbReference type="Gene3D" id="3.90.180.10">
    <property type="entry name" value="Medium-chain alcohol dehydrogenases, catalytic domain"/>
    <property type="match status" value="1"/>
</dbReference>
<comment type="caution">
    <text evidence="4">The sequence shown here is derived from an EMBL/GenBank/DDBJ whole genome shotgun (WGS) entry which is preliminary data.</text>
</comment>
<dbReference type="Pfam" id="PF00107">
    <property type="entry name" value="ADH_zinc_N"/>
    <property type="match status" value="1"/>
</dbReference>
<dbReference type="SMART" id="SM00829">
    <property type="entry name" value="PKS_ER"/>
    <property type="match status" value="1"/>
</dbReference>
<protein>
    <submittedName>
        <fullName evidence="4">Alcohol dehydrogenase</fullName>
    </submittedName>
</protein>
<sequence>MVAAVRVHKVGGPDVLTLEQVDLPPPGPGEVRLRHTAIGLNFVDTYFRSGLYKAPALPFVPGSEGAGEVEAVGPHVEGFHVGDRVAYATAMGAYAEARNIPASALIHLPDAIDDRTAAAMMLKGMTAQYLVKHTHPVKPGDVVLIQAAAGGVGLILAQWANALGATVIGTVGSKAKAELALASGTDHAILYREEDFVHRVKEITNGKMCDVVYDGVGQATYPKSLDCLKPFGLWVSFGNASGAIRDFDLLTLSQKGSLYATRPTLGTHVATRAALVATANDLFEAVLTGAVKVPVHQTYALKDVQKAHRDLESRATTGSTLLLP</sequence>
<evidence type="ECO:0000256" key="2">
    <source>
        <dbReference type="ARBA" id="ARBA00023002"/>
    </source>
</evidence>
<dbReference type="SUPFAM" id="SSF50129">
    <property type="entry name" value="GroES-like"/>
    <property type="match status" value="1"/>
</dbReference>
<dbReference type="AlphaFoldDB" id="A0A917FFN3"/>
<organism evidence="4 5">
    <name type="scientific">Azorhizobium oxalatiphilum</name>
    <dbReference type="NCBI Taxonomy" id="980631"/>
    <lineage>
        <taxon>Bacteria</taxon>
        <taxon>Pseudomonadati</taxon>
        <taxon>Pseudomonadota</taxon>
        <taxon>Alphaproteobacteria</taxon>
        <taxon>Hyphomicrobiales</taxon>
        <taxon>Xanthobacteraceae</taxon>
        <taxon>Azorhizobium</taxon>
    </lineage>
</organism>
<dbReference type="RefSeq" id="WP_188581162.1">
    <property type="nucleotide sequence ID" value="NZ_BMCT01000005.1"/>
</dbReference>
<dbReference type="Pfam" id="PF08240">
    <property type="entry name" value="ADH_N"/>
    <property type="match status" value="1"/>
</dbReference>
<feature type="domain" description="Enoyl reductase (ER)" evidence="3">
    <location>
        <begin position="11"/>
        <end position="322"/>
    </location>
</feature>
<dbReference type="GO" id="GO:0035925">
    <property type="term" value="F:mRNA 3'-UTR AU-rich region binding"/>
    <property type="evidence" value="ECO:0007669"/>
    <property type="project" value="TreeGrafter"/>
</dbReference>
<dbReference type="NCBIfam" id="NF008024">
    <property type="entry name" value="PRK10754.1"/>
    <property type="match status" value="1"/>
</dbReference>
<dbReference type="PANTHER" id="PTHR48106">
    <property type="entry name" value="QUINONE OXIDOREDUCTASE PIG3-RELATED"/>
    <property type="match status" value="1"/>
</dbReference>
<dbReference type="InterPro" id="IPR013149">
    <property type="entry name" value="ADH-like_C"/>
</dbReference>
<evidence type="ECO:0000256" key="1">
    <source>
        <dbReference type="ARBA" id="ARBA00022857"/>
    </source>
</evidence>
<dbReference type="InterPro" id="IPR036291">
    <property type="entry name" value="NAD(P)-bd_dom_sf"/>
</dbReference>
<reference evidence="4" key="2">
    <citation type="submission" date="2020-09" db="EMBL/GenBank/DDBJ databases">
        <authorList>
            <person name="Sun Q."/>
            <person name="Sedlacek I."/>
        </authorList>
    </citation>
    <scope>NUCLEOTIDE SEQUENCE</scope>
    <source>
        <strain evidence="4">CCM 7897</strain>
    </source>
</reference>
<keyword evidence="5" id="KW-1185">Reference proteome</keyword>
<name>A0A917FFN3_9HYPH</name>